<evidence type="ECO:0000256" key="1">
    <source>
        <dbReference type="ARBA" id="ARBA00023015"/>
    </source>
</evidence>
<dbReference type="InterPro" id="IPR028978">
    <property type="entry name" value="Chorismate_lyase_/UTRA_dom_sf"/>
</dbReference>
<dbReference type="EMBL" id="QLLM01000031">
    <property type="protein sequence ID" value="RAI98395.1"/>
    <property type="molecule type" value="Genomic_DNA"/>
</dbReference>
<dbReference type="AlphaFoldDB" id="A0AAX1PCS5"/>
<protein>
    <submittedName>
        <fullName evidence="5">GntR family transcriptional regulator</fullName>
    </submittedName>
</protein>
<dbReference type="GO" id="GO:0045892">
    <property type="term" value="P:negative regulation of DNA-templated transcription"/>
    <property type="evidence" value="ECO:0007669"/>
    <property type="project" value="TreeGrafter"/>
</dbReference>
<dbReference type="PANTHER" id="PTHR44846:SF1">
    <property type="entry name" value="MANNOSYL-D-GLYCERATE TRANSPORT_METABOLISM SYSTEM REPRESSOR MNGR-RELATED"/>
    <property type="match status" value="1"/>
</dbReference>
<name>A0AAX1PCS5_AERSA</name>
<dbReference type="Proteomes" id="UP000249422">
    <property type="component" value="Unassembled WGS sequence"/>
</dbReference>
<dbReference type="InterPro" id="IPR050679">
    <property type="entry name" value="Bact_HTH_transcr_reg"/>
</dbReference>
<dbReference type="InterPro" id="IPR036388">
    <property type="entry name" value="WH-like_DNA-bd_sf"/>
</dbReference>
<comment type="caution">
    <text evidence="5">The sequence shown here is derived from an EMBL/GenBank/DDBJ whole genome shotgun (WGS) entry which is preliminary data.</text>
</comment>
<evidence type="ECO:0000313" key="6">
    <source>
        <dbReference type="Proteomes" id="UP000249422"/>
    </source>
</evidence>
<evidence type="ECO:0000313" key="5">
    <source>
        <dbReference type="EMBL" id="RAI98395.1"/>
    </source>
</evidence>
<keyword evidence="2" id="KW-0238">DNA-binding</keyword>
<organism evidence="5 6">
    <name type="scientific">Aeromonas salmonicida</name>
    <dbReference type="NCBI Taxonomy" id="645"/>
    <lineage>
        <taxon>Bacteria</taxon>
        <taxon>Pseudomonadati</taxon>
        <taxon>Pseudomonadota</taxon>
        <taxon>Gammaproteobacteria</taxon>
        <taxon>Aeromonadales</taxon>
        <taxon>Aeromonadaceae</taxon>
        <taxon>Aeromonas</taxon>
    </lineage>
</organism>
<dbReference type="SMART" id="SM00866">
    <property type="entry name" value="UTRA"/>
    <property type="match status" value="1"/>
</dbReference>
<dbReference type="SUPFAM" id="SSF64288">
    <property type="entry name" value="Chorismate lyase-like"/>
    <property type="match status" value="1"/>
</dbReference>
<gene>
    <name evidence="5" type="ORF">DEU50_13133</name>
</gene>
<dbReference type="CDD" id="cd07377">
    <property type="entry name" value="WHTH_GntR"/>
    <property type="match status" value="1"/>
</dbReference>
<dbReference type="PROSITE" id="PS50949">
    <property type="entry name" value="HTH_GNTR"/>
    <property type="match status" value="1"/>
</dbReference>
<dbReference type="GO" id="GO:0003700">
    <property type="term" value="F:DNA-binding transcription factor activity"/>
    <property type="evidence" value="ECO:0007669"/>
    <property type="project" value="InterPro"/>
</dbReference>
<dbReference type="PANTHER" id="PTHR44846">
    <property type="entry name" value="MANNOSYL-D-GLYCERATE TRANSPORT/METABOLISM SYSTEM REPRESSOR MNGR-RELATED"/>
    <property type="match status" value="1"/>
</dbReference>
<keyword evidence="1" id="KW-0805">Transcription regulation</keyword>
<dbReference type="PRINTS" id="PR00035">
    <property type="entry name" value="HTHGNTR"/>
</dbReference>
<accession>A0AAX1PCS5</accession>
<dbReference type="SMART" id="SM00345">
    <property type="entry name" value="HTH_GNTR"/>
    <property type="match status" value="1"/>
</dbReference>
<proteinExistence type="predicted"/>
<dbReference type="GO" id="GO:0003677">
    <property type="term" value="F:DNA binding"/>
    <property type="evidence" value="ECO:0007669"/>
    <property type="project" value="UniProtKB-KW"/>
</dbReference>
<dbReference type="InterPro" id="IPR036390">
    <property type="entry name" value="WH_DNA-bd_sf"/>
</dbReference>
<evidence type="ECO:0000259" key="4">
    <source>
        <dbReference type="PROSITE" id="PS50949"/>
    </source>
</evidence>
<dbReference type="InterPro" id="IPR000524">
    <property type="entry name" value="Tscrpt_reg_HTH_GntR"/>
</dbReference>
<sequence>MRGPRVQAGRGLSVIYKSVADRLRIRVNGADCRVGDVLPSEKMLASQFGVSRMTVRKAVDMLIEWGLVARRHGSGTYVTKKDVQHETKGLSGFTELMRDQGRLLTSKVLEFRTMPAPPAIASQLRVKVNEPVYFSSRVRSVDGRALLVEESYMPVRLFRTLSVAHLEGSKFAYIENECQLPIAGNYESFSAVLADRQMAELLHIEQGAPILRLTSLSYGENGEFLNYSIMFRNANDYHVDYHLRRARD</sequence>
<evidence type="ECO:0000256" key="2">
    <source>
        <dbReference type="ARBA" id="ARBA00023125"/>
    </source>
</evidence>
<feature type="domain" description="HTH gntR-type" evidence="4">
    <location>
        <begin position="13"/>
        <end position="81"/>
    </location>
</feature>
<keyword evidence="3" id="KW-0804">Transcription</keyword>
<dbReference type="Gene3D" id="1.10.10.10">
    <property type="entry name" value="Winged helix-like DNA-binding domain superfamily/Winged helix DNA-binding domain"/>
    <property type="match status" value="1"/>
</dbReference>
<dbReference type="SUPFAM" id="SSF46785">
    <property type="entry name" value="Winged helix' DNA-binding domain"/>
    <property type="match status" value="1"/>
</dbReference>
<reference evidence="5 6" key="1">
    <citation type="submission" date="2018-06" db="EMBL/GenBank/DDBJ databases">
        <title>Freshwater and sediment microbial communities from various areas in North America, analyzing microbe dynamics in response to fracking.</title>
        <authorList>
            <person name="Lamendella R."/>
        </authorList>
    </citation>
    <scope>NUCLEOTIDE SEQUENCE [LARGE SCALE GENOMIC DNA]</scope>
    <source>
        <strain evidence="5 6">17</strain>
    </source>
</reference>
<dbReference type="Pfam" id="PF07702">
    <property type="entry name" value="UTRA"/>
    <property type="match status" value="1"/>
</dbReference>
<dbReference type="InterPro" id="IPR011663">
    <property type="entry name" value="UTRA"/>
</dbReference>
<evidence type="ECO:0000256" key="3">
    <source>
        <dbReference type="ARBA" id="ARBA00023163"/>
    </source>
</evidence>
<dbReference type="Pfam" id="PF00392">
    <property type="entry name" value="GntR"/>
    <property type="match status" value="1"/>
</dbReference>
<dbReference type="Gene3D" id="3.40.1410.10">
    <property type="entry name" value="Chorismate lyase-like"/>
    <property type="match status" value="1"/>
</dbReference>